<dbReference type="Gene3D" id="1.10.150.80">
    <property type="entry name" value="HRDC domain"/>
    <property type="match status" value="1"/>
</dbReference>
<dbReference type="GO" id="GO:0003676">
    <property type="term" value="F:nucleic acid binding"/>
    <property type="evidence" value="ECO:0007669"/>
    <property type="project" value="InterPro"/>
</dbReference>
<dbReference type="InterPro" id="IPR002121">
    <property type="entry name" value="HRDC_dom"/>
</dbReference>
<evidence type="ECO:0000313" key="3">
    <source>
        <dbReference type="EMBL" id="CAB5016663.1"/>
    </source>
</evidence>
<dbReference type="SUPFAM" id="SSF47819">
    <property type="entry name" value="HRDC-like"/>
    <property type="match status" value="1"/>
</dbReference>
<protein>
    <submittedName>
        <fullName evidence="3">Unannotated protein</fullName>
    </submittedName>
</protein>
<dbReference type="InterPro" id="IPR044876">
    <property type="entry name" value="HRDC_dom_sf"/>
</dbReference>
<dbReference type="Pfam" id="PF00570">
    <property type="entry name" value="HRDC"/>
    <property type="match status" value="1"/>
</dbReference>
<organism evidence="3">
    <name type="scientific">freshwater metagenome</name>
    <dbReference type="NCBI Taxonomy" id="449393"/>
    <lineage>
        <taxon>unclassified sequences</taxon>
        <taxon>metagenomes</taxon>
        <taxon>ecological metagenomes</taxon>
    </lineage>
</organism>
<feature type="domain" description="HRDC" evidence="1">
    <location>
        <begin position="1"/>
        <end position="49"/>
    </location>
</feature>
<dbReference type="EMBL" id="CAFBPQ010000007">
    <property type="protein sequence ID" value="CAB5016663.1"/>
    <property type="molecule type" value="Genomic_DNA"/>
</dbReference>
<evidence type="ECO:0000313" key="2">
    <source>
        <dbReference type="EMBL" id="CAB4902707.1"/>
    </source>
</evidence>
<dbReference type="AlphaFoldDB" id="A0A6J7QM20"/>
<dbReference type="GO" id="GO:0000166">
    <property type="term" value="F:nucleotide binding"/>
    <property type="evidence" value="ECO:0007669"/>
    <property type="project" value="InterPro"/>
</dbReference>
<accession>A0A6J7QM20</accession>
<evidence type="ECO:0000259" key="1">
    <source>
        <dbReference type="PROSITE" id="PS50967"/>
    </source>
</evidence>
<dbReference type="EMBL" id="CAFBMM010000019">
    <property type="protein sequence ID" value="CAB4902707.1"/>
    <property type="molecule type" value="Genomic_DNA"/>
</dbReference>
<reference evidence="3" key="1">
    <citation type="submission" date="2020-05" db="EMBL/GenBank/DDBJ databases">
        <authorList>
            <person name="Chiriac C."/>
            <person name="Salcher M."/>
            <person name="Ghai R."/>
            <person name="Kavagutti S V."/>
        </authorList>
    </citation>
    <scope>NUCLEOTIDE SEQUENCE</scope>
</reference>
<sequence length="49" mass="5325">MFPDTTLHALAQYQPKTSADLLDISGIGPTRVENYGDELLEIIGQHSAP</sequence>
<dbReference type="PROSITE" id="PS50967">
    <property type="entry name" value="HRDC"/>
    <property type="match status" value="1"/>
</dbReference>
<dbReference type="InterPro" id="IPR010997">
    <property type="entry name" value="HRDC-like_sf"/>
</dbReference>
<proteinExistence type="predicted"/>
<name>A0A6J7QM20_9ZZZZ</name>
<gene>
    <name evidence="2" type="ORF">UFOPK3605_00574</name>
    <name evidence="3" type="ORF">UFOPK4121_00388</name>
</gene>